<keyword evidence="2" id="KW-1185">Reference proteome</keyword>
<proteinExistence type="predicted"/>
<protein>
    <recommendedName>
        <fullName evidence="3">Helix-turn-helix domain-containing protein</fullName>
    </recommendedName>
</protein>
<name>A0ABQ2G448_9DEIO</name>
<evidence type="ECO:0000313" key="2">
    <source>
        <dbReference type="Proteomes" id="UP000639973"/>
    </source>
</evidence>
<gene>
    <name evidence="1" type="ORF">GCM10010840_08930</name>
</gene>
<sequence>MIRSELADELGVNSSTVQKWLDVYAQLTERTIERRLDDQTINDMQRARTLMLEHPGMIFREALERALDLFVEPVPPASVKRLMGRLDGLESTLAGIEERQMVLQNHLQALADHLKMISEDLRTLLSGGADAPTLADNGSHATEWEGPTF</sequence>
<dbReference type="RefSeq" id="WP_188969377.1">
    <property type="nucleotide sequence ID" value="NZ_BMOL01000002.1"/>
</dbReference>
<accession>A0ABQ2G448</accession>
<reference evidence="2" key="1">
    <citation type="journal article" date="2019" name="Int. J. Syst. Evol. Microbiol.">
        <title>The Global Catalogue of Microorganisms (GCM) 10K type strain sequencing project: providing services to taxonomists for standard genome sequencing and annotation.</title>
        <authorList>
            <consortium name="The Broad Institute Genomics Platform"/>
            <consortium name="The Broad Institute Genome Sequencing Center for Infectious Disease"/>
            <person name="Wu L."/>
            <person name="Ma J."/>
        </authorList>
    </citation>
    <scope>NUCLEOTIDE SEQUENCE [LARGE SCALE GENOMIC DNA]</scope>
    <source>
        <strain evidence="2">JCM 15442</strain>
    </source>
</reference>
<comment type="caution">
    <text evidence="1">The sequence shown here is derived from an EMBL/GenBank/DDBJ whole genome shotgun (WGS) entry which is preliminary data.</text>
</comment>
<dbReference type="EMBL" id="BMOL01000002">
    <property type="protein sequence ID" value="GGL73109.1"/>
    <property type="molecule type" value="Genomic_DNA"/>
</dbReference>
<dbReference type="Proteomes" id="UP000639973">
    <property type="component" value="Unassembled WGS sequence"/>
</dbReference>
<evidence type="ECO:0000313" key="1">
    <source>
        <dbReference type="EMBL" id="GGL73109.1"/>
    </source>
</evidence>
<organism evidence="1 2">
    <name type="scientific">Deinococcus aerolatus</name>
    <dbReference type="NCBI Taxonomy" id="522487"/>
    <lineage>
        <taxon>Bacteria</taxon>
        <taxon>Thermotogati</taxon>
        <taxon>Deinococcota</taxon>
        <taxon>Deinococci</taxon>
        <taxon>Deinococcales</taxon>
        <taxon>Deinococcaceae</taxon>
        <taxon>Deinococcus</taxon>
    </lineage>
</organism>
<evidence type="ECO:0008006" key="3">
    <source>
        <dbReference type="Google" id="ProtNLM"/>
    </source>
</evidence>